<dbReference type="RefSeq" id="WP_282910200.1">
    <property type="nucleotide sequence ID" value="NZ_JAGRPV010000001.1"/>
</dbReference>
<dbReference type="PANTHER" id="PTHR30575:SF0">
    <property type="entry name" value="XAA-ARG DIPEPTIDASE"/>
    <property type="match status" value="1"/>
</dbReference>
<feature type="domain" description="Peptidase M20 dimerisation" evidence="2">
    <location>
        <begin position="178"/>
        <end position="267"/>
    </location>
</feature>
<evidence type="ECO:0000313" key="4">
    <source>
        <dbReference type="Proteomes" id="UP001161691"/>
    </source>
</evidence>
<organism evidence="3 4">
    <name type="scientific">Cohnella hashimotonis</name>
    <dbReference type="NCBI Taxonomy" id="2826895"/>
    <lineage>
        <taxon>Bacteria</taxon>
        <taxon>Bacillati</taxon>
        <taxon>Bacillota</taxon>
        <taxon>Bacilli</taxon>
        <taxon>Bacillales</taxon>
        <taxon>Paenibacillaceae</taxon>
        <taxon>Cohnella</taxon>
    </lineage>
</organism>
<dbReference type="CDD" id="cd03887">
    <property type="entry name" value="M20_Acy1L2"/>
    <property type="match status" value="1"/>
</dbReference>
<dbReference type="Pfam" id="PF07687">
    <property type="entry name" value="M20_dimer"/>
    <property type="match status" value="1"/>
</dbReference>
<dbReference type="Gene3D" id="3.30.70.360">
    <property type="match status" value="1"/>
</dbReference>
<dbReference type="Proteomes" id="UP001161691">
    <property type="component" value="Unassembled WGS sequence"/>
</dbReference>
<keyword evidence="4" id="KW-1185">Reference proteome</keyword>
<gene>
    <name evidence="3" type="ORF">KB449_20870</name>
</gene>
<dbReference type="Gene3D" id="3.40.630.10">
    <property type="entry name" value="Zn peptidases"/>
    <property type="match status" value="1"/>
</dbReference>
<dbReference type="SUPFAM" id="SSF55031">
    <property type="entry name" value="Bacterial exopeptidase dimerisation domain"/>
    <property type="match status" value="1"/>
</dbReference>
<dbReference type="SUPFAM" id="SSF53187">
    <property type="entry name" value="Zn-dependent exopeptidases"/>
    <property type="match status" value="1"/>
</dbReference>
<dbReference type="InterPro" id="IPR011650">
    <property type="entry name" value="Peptidase_M20_dimer"/>
</dbReference>
<dbReference type="InterPro" id="IPR052030">
    <property type="entry name" value="Peptidase_M20/M20A_hydrolases"/>
</dbReference>
<dbReference type="InterPro" id="IPR017144">
    <property type="entry name" value="Xaa-Arg_dipeptidase"/>
</dbReference>
<evidence type="ECO:0000259" key="2">
    <source>
        <dbReference type="Pfam" id="PF07687"/>
    </source>
</evidence>
<comment type="similarity">
    <text evidence="1">Belongs to the peptidase M20A family.</text>
</comment>
<evidence type="ECO:0000313" key="3">
    <source>
        <dbReference type="EMBL" id="MDI4647436.1"/>
    </source>
</evidence>
<sequence length="406" mass="43284">MNEQLSHDKSRIRDAIDAYAPKLRELAAFIAAHPELGHEERLASARLAEALEELGFAVQRGTLGLETAFIAEYRSDKPGPTIALLAEYDALPEIGHACGHHLICTMALGAAAGLVPLLAETGGILRVYGTPAEETKGAKVDMAAAGLFEDVDAALMAHPYHSFERSGSSLAMDALQYEFFGKAAHAAANPEDGINALDAVIQLFNGVGALRQQTRSDARIHGIVSQGGTAPNVIPDYAAAKFYVRAKSRAYTDELVRKVNACAEAAAIATGSRLAISNYEYSYDELRTNEALSDAFTANLIEGGVRAEKIAAGHDNGSLDLGNVSLRCPAVHGYVKVVDAPYALHSLEFRDAAQLPRAYDGMVFGAKTLALTAYDVLTDADLLTRIRAEFAAATASRSADRLTEKH</sequence>
<comment type="caution">
    <text evidence="3">The sequence shown here is derived from an EMBL/GenBank/DDBJ whole genome shotgun (WGS) entry which is preliminary data.</text>
</comment>
<dbReference type="InterPro" id="IPR036264">
    <property type="entry name" value="Bact_exopeptidase_dim_dom"/>
</dbReference>
<accession>A0ABT6TKQ4</accession>
<proteinExistence type="inferred from homology"/>
<dbReference type="NCBIfam" id="TIGR01891">
    <property type="entry name" value="amidohydrolases"/>
    <property type="match status" value="1"/>
</dbReference>
<dbReference type="EMBL" id="JAGRPV010000001">
    <property type="protein sequence ID" value="MDI4647436.1"/>
    <property type="molecule type" value="Genomic_DNA"/>
</dbReference>
<evidence type="ECO:0000256" key="1">
    <source>
        <dbReference type="PIRNR" id="PIRNR037226"/>
    </source>
</evidence>
<dbReference type="InterPro" id="IPR017439">
    <property type="entry name" value="Amidohydrolase"/>
</dbReference>
<protein>
    <recommendedName>
        <fullName evidence="1">Peptidase M20 domain-containing protein 2</fullName>
    </recommendedName>
</protein>
<dbReference type="PANTHER" id="PTHR30575">
    <property type="entry name" value="PEPTIDASE M20"/>
    <property type="match status" value="1"/>
</dbReference>
<name>A0ABT6TKQ4_9BACL</name>
<dbReference type="PIRSF" id="PIRSF037226">
    <property type="entry name" value="Amidohydrolase_ACY1L2_prd"/>
    <property type="match status" value="1"/>
</dbReference>
<reference evidence="3" key="1">
    <citation type="submission" date="2023-04" db="EMBL/GenBank/DDBJ databases">
        <title>Comparative genomic analysis of Cohnella hashimotonis sp. nov., isolated from the International Space Station.</title>
        <authorList>
            <person name="Venkateswaran K."/>
            <person name="Simpson A."/>
        </authorList>
    </citation>
    <scope>NUCLEOTIDE SEQUENCE</scope>
    <source>
        <strain evidence="3">F6_2S_P_1</strain>
    </source>
</reference>